<organism evidence="2 3">
    <name type="scientific">Pararge aegeria aegeria</name>
    <dbReference type="NCBI Taxonomy" id="348720"/>
    <lineage>
        <taxon>Eukaryota</taxon>
        <taxon>Metazoa</taxon>
        <taxon>Ecdysozoa</taxon>
        <taxon>Arthropoda</taxon>
        <taxon>Hexapoda</taxon>
        <taxon>Insecta</taxon>
        <taxon>Pterygota</taxon>
        <taxon>Neoptera</taxon>
        <taxon>Endopterygota</taxon>
        <taxon>Lepidoptera</taxon>
        <taxon>Glossata</taxon>
        <taxon>Ditrysia</taxon>
        <taxon>Papilionoidea</taxon>
        <taxon>Nymphalidae</taxon>
        <taxon>Satyrinae</taxon>
        <taxon>Satyrini</taxon>
        <taxon>Parargina</taxon>
        <taxon>Pararge</taxon>
    </lineage>
</organism>
<proteinExistence type="predicted"/>
<evidence type="ECO:0000313" key="2">
    <source>
        <dbReference type="EMBL" id="CAH2248954.1"/>
    </source>
</evidence>
<reference evidence="2" key="1">
    <citation type="submission" date="2022-03" db="EMBL/GenBank/DDBJ databases">
        <authorList>
            <person name="Lindestad O."/>
        </authorList>
    </citation>
    <scope>NUCLEOTIDE SEQUENCE</scope>
</reference>
<gene>
    <name evidence="2" type="primary">jg17732</name>
    <name evidence="2" type="ORF">PAEG_LOCUS21826</name>
</gene>
<evidence type="ECO:0000313" key="3">
    <source>
        <dbReference type="Proteomes" id="UP000838756"/>
    </source>
</evidence>
<name>A0A8S4S7L7_9NEOP</name>
<feature type="region of interest" description="Disordered" evidence="1">
    <location>
        <begin position="57"/>
        <end position="83"/>
    </location>
</feature>
<dbReference type="EMBL" id="CAKXAJ010025990">
    <property type="protein sequence ID" value="CAH2248954.1"/>
    <property type="molecule type" value="Genomic_DNA"/>
</dbReference>
<feature type="compositionally biased region" description="Low complexity" evidence="1">
    <location>
        <begin position="61"/>
        <end position="73"/>
    </location>
</feature>
<evidence type="ECO:0000256" key="1">
    <source>
        <dbReference type="SAM" id="MobiDB-lite"/>
    </source>
</evidence>
<protein>
    <submittedName>
        <fullName evidence="2">Jg17732 protein</fullName>
    </submittedName>
</protein>
<dbReference type="AlphaFoldDB" id="A0A8S4S7L7"/>
<comment type="caution">
    <text evidence="2">The sequence shown here is derived from an EMBL/GenBank/DDBJ whole genome shotgun (WGS) entry which is preliminary data.</text>
</comment>
<dbReference type="Proteomes" id="UP000838756">
    <property type="component" value="Unassembled WGS sequence"/>
</dbReference>
<sequence>MQIKSDTNNARLYLVCTYLTLIPTQSAGTAAKAGAFGLNHNLSTKLNRADVRVLEDGTLGSTSPTSPPMSSSPGALLISPVTP</sequence>
<accession>A0A8S4S7L7</accession>
<keyword evidence="3" id="KW-1185">Reference proteome</keyword>